<dbReference type="AlphaFoldDB" id="A0A8J3SMS9"/>
<accession>A0A8J3SMS9</accession>
<evidence type="ECO:0000313" key="2">
    <source>
        <dbReference type="EMBL" id="GIH97102.1"/>
    </source>
</evidence>
<gene>
    <name evidence="2" type="ORF">Psi01_77320</name>
</gene>
<feature type="region of interest" description="Disordered" evidence="1">
    <location>
        <begin position="1"/>
        <end position="28"/>
    </location>
</feature>
<dbReference type="EMBL" id="BOOJ01000077">
    <property type="protein sequence ID" value="GIH97102.1"/>
    <property type="molecule type" value="Genomic_DNA"/>
</dbReference>
<evidence type="ECO:0000313" key="3">
    <source>
        <dbReference type="Proteomes" id="UP000619788"/>
    </source>
</evidence>
<organism evidence="2 3">
    <name type="scientific">Planobispora siamensis</name>
    <dbReference type="NCBI Taxonomy" id="936338"/>
    <lineage>
        <taxon>Bacteria</taxon>
        <taxon>Bacillati</taxon>
        <taxon>Actinomycetota</taxon>
        <taxon>Actinomycetes</taxon>
        <taxon>Streptosporangiales</taxon>
        <taxon>Streptosporangiaceae</taxon>
        <taxon>Planobispora</taxon>
    </lineage>
</organism>
<sequence>MRARVRSRPIPLLSTSPDTVSTATSKTTTRRWVTPAGMSSLLRSTPNIRTTYGSTTRTSTPSEAMLSPFTTRAYGRPSLRRARIRPAIGIARKAMKAA</sequence>
<feature type="compositionally biased region" description="Low complexity" evidence="1">
    <location>
        <begin position="49"/>
        <end position="60"/>
    </location>
</feature>
<name>A0A8J3SMS9_9ACTN</name>
<proteinExistence type="predicted"/>
<keyword evidence="3" id="KW-1185">Reference proteome</keyword>
<dbReference type="Proteomes" id="UP000619788">
    <property type="component" value="Unassembled WGS sequence"/>
</dbReference>
<feature type="region of interest" description="Disordered" evidence="1">
    <location>
        <begin position="43"/>
        <end position="63"/>
    </location>
</feature>
<evidence type="ECO:0000256" key="1">
    <source>
        <dbReference type="SAM" id="MobiDB-lite"/>
    </source>
</evidence>
<protein>
    <submittedName>
        <fullName evidence="2">Uncharacterized protein</fullName>
    </submittedName>
</protein>
<feature type="compositionally biased region" description="Low complexity" evidence="1">
    <location>
        <begin position="19"/>
        <end position="28"/>
    </location>
</feature>
<reference evidence="2 3" key="1">
    <citation type="submission" date="2021-01" db="EMBL/GenBank/DDBJ databases">
        <title>Whole genome shotgun sequence of Planobispora siamensis NBRC 107568.</title>
        <authorList>
            <person name="Komaki H."/>
            <person name="Tamura T."/>
        </authorList>
    </citation>
    <scope>NUCLEOTIDE SEQUENCE [LARGE SCALE GENOMIC DNA]</scope>
    <source>
        <strain evidence="2 3">NBRC 107568</strain>
    </source>
</reference>
<comment type="caution">
    <text evidence="2">The sequence shown here is derived from an EMBL/GenBank/DDBJ whole genome shotgun (WGS) entry which is preliminary data.</text>
</comment>